<evidence type="ECO:0000313" key="2">
    <source>
        <dbReference type="EMBL" id="SNS25744.1"/>
    </source>
</evidence>
<evidence type="ECO:0000313" key="3">
    <source>
        <dbReference type="Proteomes" id="UP000198281"/>
    </source>
</evidence>
<dbReference type="SUPFAM" id="SSF54427">
    <property type="entry name" value="NTF2-like"/>
    <property type="match status" value="1"/>
</dbReference>
<dbReference type="RefSeq" id="WP_245842619.1">
    <property type="nucleotide sequence ID" value="NZ_FZOS01000003.1"/>
</dbReference>
<dbReference type="Pfam" id="PF12680">
    <property type="entry name" value="SnoaL_2"/>
    <property type="match status" value="1"/>
</dbReference>
<dbReference type="InterPro" id="IPR037401">
    <property type="entry name" value="SnoaL-like"/>
</dbReference>
<dbReference type="AlphaFoldDB" id="A0A239D1Q7"/>
<dbReference type="Gene3D" id="3.10.450.50">
    <property type="match status" value="1"/>
</dbReference>
<organism evidence="2 3">
    <name type="scientific">Edaphosphingomonas laterariae</name>
    <dbReference type="NCBI Taxonomy" id="861865"/>
    <lineage>
        <taxon>Bacteria</taxon>
        <taxon>Pseudomonadati</taxon>
        <taxon>Pseudomonadota</taxon>
        <taxon>Alphaproteobacteria</taxon>
        <taxon>Sphingomonadales</taxon>
        <taxon>Rhizorhabdaceae</taxon>
        <taxon>Edaphosphingomonas</taxon>
    </lineage>
</organism>
<gene>
    <name evidence="2" type="ORF">SAMN06295912_103144</name>
</gene>
<protein>
    <recommendedName>
        <fullName evidence="1">SnoaL-like domain-containing protein</fullName>
    </recommendedName>
</protein>
<reference evidence="3" key="1">
    <citation type="submission" date="2017-06" db="EMBL/GenBank/DDBJ databases">
        <authorList>
            <person name="Varghese N."/>
            <person name="Submissions S."/>
        </authorList>
    </citation>
    <scope>NUCLEOTIDE SEQUENCE [LARGE SCALE GENOMIC DNA]</scope>
    <source>
        <strain evidence="3">LNB2</strain>
    </source>
</reference>
<name>A0A239D1Q7_9SPHN</name>
<dbReference type="EMBL" id="FZOS01000003">
    <property type="protein sequence ID" value="SNS25744.1"/>
    <property type="molecule type" value="Genomic_DNA"/>
</dbReference>
<proteinExistence type="predicted"/>
<accession>A0A239D1Q7</accession>
<sequence length="148" mass="16606">MTTPENRALFLKMLDALGRKDFDGFQACLADDVLLEWPFPVMEGFPAEARGARWFRDSLEASWVDFAPYAYRVVAVHDMADPDALVAEYTSHSTYLPTGAPYENAYVSVVEFADGRISRWREYLNPQVIARTLAPGAAWTEDRGPVPA</sequence>
<evidence type="ECO:0000259" key="1">
    <source>
        <dbReference type="Pfam" id="PF12680"/>
    </source>
</evidence>
<dbReference type="InterPro" id="IPR032710">
    <property type="entry name" value="NTF2-like_dom_sf"/>
</dbReference>
<dbReference type="Proteomes" id="UP000198281">
    <property type="component" value="Unassembled WGS sequence"/>
</dbReference>
<feature type="domain" description="SnoaL-like" evidence="1">
    <location>
        <begin position="12"/>
        <end position="120"/>
    </location>
</feature>
<keyword evidence="3" id="KW-1185">Reference proteome</keyword>